<gene>
    <name evidence="2" type="ORF">FMOSSE_LOCUS7004</name>
</gene>
<accession>A0A9N9BDG9</accession>
<organism evidence="2 3">
    <name type="scientific">Funneliformis mosseae</name>
    <name type="common">Endomycorrhizal fungus</name>
    <name type="synonym">Glomus mosseae</name>
    <dbReference type="NCBI Taxonomy" id="27381"/>
    <lineage>
        <taxon>Eukaryota</taxon>
        <taxon>Fungi</taxon>
        <taxon>Fungi incertae sedis</taxon>
        <taxon>Mucoromycota</taxon>
        <taxon>Glomeromycotina</taxon>
        <taxon>Glomeromycetes</taxon>
        <taxon>Glomerales</taxon>
        <taxon>Glomeraceae</taxon>
        <taxon>Funneliformis</taxon>
    </lineage>
</organism>
<feature type="region of interest" description="Disordered" evidence="1">
    <location>
        <begin position="74"/>
        <end position="94"/>
    </location>
</feature>
<evidence type="ECO:0000313" key="3">
    <source>
        <dbReference type="Proteomes" id="UP000789375"/>
    </source>
</evidence>
<reference evidence="2" key="1">
    <citation type="submission" date="2021-06" db="EMBL/GenBank/DDBJ databases">
        <authorList>
            <person name="Kallberg Y."/>
            <person name="Tangrot J."/>
            <person name="Rosling A."/>
        </authorList>
    </citation>
    <scope>NUCLEOTIDE SEQUENCE</scope>
    <source>
        <strain evidence="2">87-6 pot B 2015</strain>
    </source>
</reference>
<proteinExistence type="predicted"/>
<dbReference type="EMBL" id="CAJVPP010001559">
    <property type="protein sequence ID" value="CAG8561943.1"/>
    <property type="molecule type" value="Genomic_DNA"/>
</dbReference>
<dbReference type="AlphaFoldDB" id="A0A9N9BDG9"/>
<protein>
    <submittedName>
        <fullName evidence="2">16387_t:CDS:1</fullName>
    </submittedName>
</protein>
<evidence type="ECO:0000313" key="2">
    <source>
        <dbReference type="EMBL" id="CAG8561943.1"/>
    </source>
</evidence>
<sequence>MVSNIIKAVEENIKDSGIKLIVNTSDITSDDAEILEERVNITKFVIVHSPVCEINDVILEVWLSIDNPVSIGSQDADSLSPSSSSKNNHILHNSSQKNSSLPVIQKFNIIVADREGWDLAQLFSDAEDAESKMIKAKQKEYIHWYAYRKSYENKVAEIYSKTDVVEKTAKFQVYTMIKVSLPKVSDLNLYKKTQRAGRVYKLFEKIIDFTINKEVKGIGIDKAYGILYGVKNDSNERHDIFNLDSLAFCPICKRDYKEEVYGMI</sequence>
<evidence type="ECO:0000256" key="1">
    <source>
        <dbReference type="SAM" id="MobiDB-lite"/>
    </source>
</evidence>
<comment type="caution">
    <text evidence="2">The sequence shown here is derived from an EMBL/GenBank/DDBJ whole genome shotgun (WGS) entry which is preliminary data.</text>
</comment>
<name>A0A9N9BDG9_FUNMO</name>
<keyword evidence="3" id="KW-1185">Reference proteome</keyword>
<dbReference type="Proteomes" id="UP000789375">
    <property type="component" value="Unassembled WGS sequence"/>
</dbReference>